<accession>A0A844YVD8</accession>
<dbReference type="GO" id="GO:0003884">
    <property type="term" value="F:D-amino-acid oxidase activity"/>
    <property type="evidence" value="ECO:0007669"/>
    <property type="project" value="UniProtKB-EC"/>
</dbReference>
<feature type="domain" description="FAD dependent oxidoreductase" evidence="9">
    <location>
        <begin position="134"/>
        <end position="390"/>
    </location>
</feature>
<dbReference type="EMBL" id="WTYV01000002">
    <property type="protein sequence ID" value="MXO71006.1"/>
    <property type="molecule type" value="Genomic_DNA"/>
</dbReference>
<dbReference type="GO" id="GO:0071949">
    <property type="term" value="F:FAD binding"/>
    <property type="evidence" value="ECO:0007669"/>
    <property type="project" value="InterPro"/>
</dbReference>
<evidence type="ECO:0000256" key="6">
    <source>
        <dbReference type="ARBA" id="ARBA00039101"/>
    </source>
</evidence>
<dbReference type="Proteomes" id="UP000466966">
    <property type="component" value="Unassembled WGS sequence"/>
</dbReference>
<dbReference type="Gene3D" id="3.40.50.720">
    <property type="entry name" value="NAD(P)-binding Rossmann-like Domain"/>
    <property type="match status" value="2"/>
</dbReference>
<dbReference type="Pfam" id="PF01266">
    <property type="entry name" value="DAO"/>
    <property type="match status" value="1"/>
</dbReference>
<keyword evidence="5" id="KW-0560">Oxidoreductase</keyword>
<dbReference type="AlphaFoldDB" id="A0A844YVD8"/>
<evidence type="ECO:0000313" key="11">
    <source>
        <dbReference type="Proteomes" id="UP000466966"/>
    </source>
</evidence>
<comment type="catalytic activity">
    <reaction evidence="8">
        <text>a D-alpha-amino acid + O2 + H2O = a 2-oxocarboxylate + H2O2 + NH4(+)</text>
        <dbReference type="Rhea" id="RHEA:21816"/>
        <dbReference type="ChEBI" id="CHEBI:15377"/>
        <dbReference type="ChEBI" id="CHEBI:15379"/>
        <dbReference type="ChEBI" id="CHEBI:16240"/>
        <dbReference type="ChEBI" id="CHEBI:28938"/>
        <dbReference type="ChEBI" id="CHEBI:35179"/>
        <dbReference type="ChEBI" id="CHEBI:59871"/>
        <dbReference type="EC" id="1.4.3.3"/>
    </reaction>
    <physiologicalReaction direction="left-to-right" evidence="8">
        <dbReference type="Rhea" id="RHEA:21817"/>
    </physiologicalReaction>
</comment>
<keyword evidence="11" id="KW-1185">Reference proteome</keyword>
<organism evidence="10 11">
    <name type="scientific">Alteraurantiacibacter buctensis</name>
    <dbReference type="NCBI Taxonomy" id="1503981"/>
    <lineage>
        <taxon>Bacteria</taxon>
        <taxon>Pseudomonadati</taxon>
        <taxon>Pseudomonadota</taxon>
        <taxon>Alphaproteobacteria</taxon>
        <taxon>Sphingomonadales</taxon>
        <taxon>Erythrobacteraceae</taxon>
        <taxon>Alteraurantiacibacter</taxon>
    </lineage>
</organism>
<dbReference type="EC" id="1.4.3.3" evidence="6"/>
<proteinExistence type="inferred from homology"/>
<keyword evidence="4" id="KW-0274">FAD</keyword>
<protein>
    <recommendedName>
        <fullName evidence="7">D-amino-acid oxidase</fullName>
        <ecNumber evidence="6">1.4.3.3</ecNumber>
    </recommendedName>
</protein>
<comment type="cofactor">
    <cofactor evidence="1">
        <name>FAD</name>
        <dbReference type="ChEBI" id="CHEBI:57692"/>
    </cofactor>
</comment>
<evidence type="ECO:0000256" key="4">
    <source>
        <dbReference type="ARBA" id="ARBA00022827"/>
    </source>
</evidence>
<evidence type="ECO:0000256" key="1">
    <source>
        <dbReference type="ARBA" id="ARBA00001974"/>
    </source>
</evidence>
<dbReference type="GO" id="GO:0005737">
    <property type="term" value="C:cytoplasm"/>
    <property type="evidence" value="ECO:0007669"/>
    <property type="project" value="TreeGrafter"/>
</dbReference>
<dbReference type="PANTHER" id="PTHR11530:SF11">
    <property type="entry name" value="D-ASPARTATE OXIDASE"/>
    <property type="match status" value="1"/>
</dbReference>
<evidence type="ECO:0000256" key="2">
    <source>
        <dbReference type="ARBA" id="ARBA00006730"/>
    </source>
</evidence>
<dbReference type="InterPro" id="IPR006181">
    <property type="entry name" value="D-amino_acid_oxidase_CS"/>
</dbReference>
<evidence type="ECO:0000256" key="7">
    <source>
        <dbReference type="ARBA" id="ARBA00039751"/>
    </source>
</evidence>
<dbReference type="InterPro" id="IPR023209">
    <property type="entry name" value="DAO"/>
</dbReference>
<evidence type="ECO:0000313" key="10">
    <source>
        <dbReference type="EMBL" id="MXO71006.1"/>
    </source>
</evidence>
<name>A0A844YVD8_9SPHN</name>
<evidence type="ECO:0000256" key="5">
    <source>
        <dbReference type="ARBA" id="ARBA00023002"/>
    </source>
</evidence>
<gene>
    <name evidence="10" type="ORF">GRI99_05055</name>
</gene>
<dbReference type="PANTHER" id="PTHR11530">
    <property type="entry name" value="D-AMINO ACID OXIDASE"/>
    <property type="match status" value="1"/>
</dbReference>
<dbReference type="Gene3D" id="3.30.9.10">
    <property type="entry name" value="D-Amino Acid Oxidase, subunit A, domain 2"/>
    <property type="match status" value="2"/>
</dbReference>
<dbReference type="OrthoDB" id="246701at2"/>
<keyword evidence="3" id="KW-0285">Flavoprotein</keyword>
<dbReference type="InterPro" id="IPR006076">
    <property type="entry name" value="FAD-dep_OxRdtase"/>
</dbReference>
<reference evidence="10 11" key="1">
    <citation type="submission" date="2019-12" db="EMBL/GenBank/DDBJ databases">
        <title>Genomic-based taxomic classification of the family Erythrobacteraceae.</title>
        <authorList>
            <person name="Xu L."/>
        </authorList>
    </citation>
    <scope>NUCLEOTIDE SEQUENCE [LARGE SCALE GENOMIC DNA]</scope>
    <source>
        <strain evidence="10 11">M0322</strain>
    </source>
</reference>
<evidence type="ECO:0000256" key="8">
    <source>
        <dbReference type="ARBA" id="ARBA00049547"/>
    </source>
</evidence>
<dbReference type="GO" id="GO:0019478">
    <property type="term" value="P:D-amino acid catabolic process"/>
    <property type="evidence" value="ECO:0007669"/>
    <property type="project" value="TreeGrafter"/>
</dbReference>
<dbReference type="SUPFAM" id="SSF51971">
    <property type="entry name" value="Nucleotide-binding domain"/>
    <property type="match status" value="1"/>
</dbReference>
<comment type="similarity">
    <text evidence="2">Belongs to the DAMOX/DASOX family.</text>
</comment>
<dbReference type="PROSITE" id="PS00677">
    <property type="entry name" value="DAO"/>
    <property type="match status" value="1"/>
</dbReference>
<comment type="caution">
    <text evidence="10">The sequence shown here is derived from an EMBL/GenBank/DDBJ whole genome shotgun (WGS) entry which is preliminary data.</text>
</comment>
<evidence type="ECO:0000259" key="9">
    <source>
        <dbReference type="Pfam" id="PF01266"/>
    </source>
</evidence>
<sequence>MGRAPNTPYAASRYSAGGDGPVQQTAFIGQAATRRRLLGGALMAGGALAVPGLVRGQVLGTPSLVPMRLSPDQLVDMKCCLRPLRAAGPNLGTESVGGKLVVHNYGHGGSGWSLSWGSAEVAVGKALASLPRSVAVVGCGIIGLTSAVVAQRYGLDVTIYARDQIARTRSFRASGSYTPGSRIALVEPAGPQFPDLWEQMARHSWRMFRTMLGLPGEPVRFGDSYAVSDAPIERRTWPADPAITESFATAGLPRQNSEFAHLDSRIADIVPQAVPLPPGENPFGMPYATRSSQMHFNFPAYAAILLDEFFGRGGKFVNRVFHRPGELADLPEDVVIHATGYAARDFWGDRTVIPVRGQTGWLVPQPGVNYSLRYRNVSALSKGDGIVIMNNNPDLGDMLGVGDSMELPNRAPIEEAMATLAAIFARSAGAAA</sequence>
<evidence type="ECO:0000256" key="3">
    <source>
        <dbReference type="ARBA" id="ARBA00022630"/>
    </source>
</evidence>